<accession>A0A0C9Y4N0</accession>
<keyword evidence="2" id="KW-1185">Reference proteome</keyword>
<dbReference type="Proteomes" id="UP000054477">
    <property type="component" value="Unassembled WGS sequence"/>
</dbReference>
<dbReference type="AlphaFoldDB" id="A0A0C9Y4N0"/>
<dbReference type="EMBL" id="KN838563">
    <property type="protein sequence ID" value="KIK05062.1"/>
    <property type="molecule type" value="Genomic_DNA"/>
</dbReference>
<dbReference type="HOGENOM" id="CLU_2758153_0_0_1"/>
<name>A0A0C9Y4N0_9AGAR</name>
<organism evidence="1 2">
    <name type="scientific">Laccaria amethystina LaAM-08-1</name>
    <dbReference type="NCBI Taxonomy" id="1095629"/>
    <lineage>
        <taxon>Eukaryota</taxon>
        <taxon>Fungi</taxon>
        <taxon>Dikarya</taxon>
        <taxon>Basidiomycota</taxon>
        <taxon>Agaricomycotina</taxon>
        <taxon>Agaricomycetes</taxon>
        <taxon>Agaricomycetidae</taxon>
        <taxon>Agaricales</taxon>
        <taxon>Agaricineae</taxon>
        <taxon>Hydnangiaceae</taxon>
        <taxon>Laccaria</taxon>
    </lineage>
</organism>
<sequence>MSSLTSDLGCWSPRGQSIMRKADVGVMDMSPLLQNVALPRTSLVQALVHRLRAVPHRWRRQVADNSREGH</sequence>
<reference evidence="2" key="2">
    <citation type="submission" date="2015-01" db="EMBL/GenBank/DDBJ databases">
        <title>Evolutionary Origins and Diversification of the Mycorrhizal Mutualists.</title>
        <authorList>
            <consortium name="DOE Joint Genome Institute"/>
            <consortium name="Mycorrhizal Genomics Consortium"/>
            <person name="Kohler A."/>
            <person name="Kuo A."/>
            <person name="Nagy L.G."/>
            <person name="Floudas D."/>
            <person name="Copeland A."/>
            <person name="Barry K.W."/>
            <person name="Cichocki N."/>
            <person name="Veneault-Fourrey C."/>
            <person name="LaButti K."/>
            <person name="Lindquist E.A."/>
            <person name="Lipzen A."/>
            <person name="Lundell T."/>
            <person name="Morin E."/>
            <person name="Murat C."/>
            <person name="Riley R."/>
            <person name="Ohm R."/>
            <person name="Sun H."/>
            <person name="Tunlid A."/>
            <person name="Henrissat B."/>
            <person name="Grigoriev I.V."/>
            <person name="Hibbett D.S."/>
            <person name="Martin F."/>
        </authorList>
    </citation>
    <scope>NUCLEOTIDE SEQUENCE [LARGE SCALE GENOMIC DNA]</scope>
    <source>
        <strain evidence="2">LaAM-08-1</strain>
    </source>
</reference>
<reference evidence="1 2" key="1">
    <citation type="submission" date="2014-04" db="EMBL/GenBank/DDBJ databases">
        <authorList>
            <consortium name="DOE Joint Genome Institute"/>
            <person name="Kuo A."/>
            <person name="Kohler A."/>
            <person name="Nagy L.G."/>
            <person name="Floudas D."/>
            <person name="Copeland A."/>
            <person name="Barry K.W."/>
            <person name="Cichocki N."/>
            <person name="Veneault-Fourrey C."/>
            <person name="LaButti K."/>
            <person name="Lindquist E.A."/>
            <person name="Lipzen A."/>
            <person name="Lundell T."/>
            <person name="Morin E."/>
            <person name="Murat C."/>
            <person name="Sun H."/>
            <person name="Tunlid A."/>
            <person name="Henrissat B."/>
            <person name="Grigoriev I.V."/>
            <person name="Hibbett D.S."/>
            <person name="Martin F."/>
            <person name="Nordberg H.P."/>
            <person name="Cantor M.N."/>
            <person name="Hua S.X."/>
        </authorList>
    </citation>
    <scope>NUCLEOTIDE SEQUENCE [LARGE SCALE GENOMIC DNA]</scope>
    <source>
        <strain evidence="1 2">LaAM-08-1</strain>
    </source>
</reference>
<proteinExistence type="predicted"/>
<gene>
    <name evidence="1" type="ORF">K443DRAFT_675360</name>
</gene>
<evidence type="ECO:0000313" key="2">
    <source>
        <dbReference type="Proteomes" id="UP000054477"/>
    </source>
</evidence>
<protein>
    <submittedName>
        <fullName evidence="1">Uncharacterized protein</fullName>
    </submittedName>
</protein>
<evidence type="ECO:0000313" key="1">
    <source>
        <dbReference type="EMBL" id="KIK05062.1"/>
    </source>
</evidence>